<dbReference type="InterPro" id="IPR003439">
    <property type="entry name" value="ABC_transporter-like_ATP-bd"/>
</dbReference>
<organism evidence="6">
    <name type="scientific">marine sediment metagenome</name>
    <dbReference type="NCBI Taxonomy" id="412755"/>
    <lineage>
        <taxon>unclassified sequences</taxon>
        <taxon>metagenomes</taxon>
        <taxon>ecological metagenomes</taxon>
    </lineage>
</organism>
<proteinExistence type="predicted"/>
<dbReference type="Pfam" id="PF00005">
    <property type="entry name" value="ABC_tran"/>
    <property type="match status" value="1"/>
</dbReference>
<accession>A0A0F8W4A6</accession>
<feature type="non-terminal residue" evidence="6">
    <location>
        <position position="215"/>
    </location>
</feature>
<keyword evidence="3" id="KW-0408">Iron</keyword>
<evidence type="ECO:0000256" key="1">
    <source>
        <dbReference type="ARBA" id="ARBA00022723"/>
    </source>
</evidence>
<dbReference type="GO" id="GO:0005524">
    <property type="term" value="F:ATP binding"/>
    <property type="evidence" value="ECO:0007669"/>
    <property type="project" value="InterPro"/>
</dbReference>
<keyword evidence="1" id="KW-0479">Metal-binding</keyword>
<dbReference type="InterPro" id="IPR003813">
    <property type="entry name" value="MvhD/FlpD"/>
</dbReference>
<dbReference type="InterPro" id="IPR017871">
    <property type="entry name" value="ABC_transporter-like_CS"/>
</dbReference>
<dbReference type="GO" id="GO:0016491">
    <property type="term" value="F:oxidoreductase activity"/>
    <property type="evidence" value="ECO:0007669"/>
    <property type="project" value="UniProtKB-KW"/>
</dbReference>
<dbReference type="AlphaFoldDB" id="A0A0F8W4A6"/>
<dbReference type="GO" id="GO:0051536">
    <property type="term" value="F:iron-sulfur cluster binding"/>
    <property type="evidence" value="ECO:0007669"/>
    <property type="project" value="UniProtKB-KW"/>
</dbReference>
<dbReference type="PANTHER" id="PTHR24221:SF654">
    <property type="entry name" value="ATP-BINDING CASSETTE SUB-FAMILY B MEMBER 6"/>
    <property type="match status" value="1"/>
</dbReference>
<name>A0A0F8W4A6_9ZZZZ</name>
<dbReference type="Gene3D" id="3.40.50.300">
    <property type="entry name" value="P-loop containing nucleotide triphosphate hydrolases"/>
    <property type="match status" value="1"/>
</dbReference>
<reference evidence="6" key="1">
    <citation type="journal article" date="2015" name="Nature">
        <title>Complex archaea that bridge the gap between prokaryotes and eukaryotes.</title>
        <authorList>
            <person name="Spang A."/>
            <person name="Saw J.H."/>
            <person name="Jorgensen S.L."/>
            <person name="Zaremba-Niedzwiedzka K."/>
            <person name="Martijn J."/>
            <person name="Lind A.E."/>
            <person name="van Eijk R."/>
            <person name="Schleper C."/>
            <person name="Guy L."/>
            <person name="Ettema T.J."/>
        </authorList>
    </citation>
    <scope>NUCLEOTIDE SEQUENCE</scope>
</reference>
<dbReference type="GO" id="GO:0046872">
    <property type="term" value="F:metal ion binding"/>
    <property type="evidence" value="ECO:0007669"/>
    <property type="project" value="UniProtKB-KW"/>
</dbReference>
<keyword evidence="4" id="KW-0411">Iron-sulfur</keyword>
<gene>
    <name evidence="6" type="ORF">LCGC14_3113780</name>
</gene>
<sequence>MKKIKSLILVALILVLVLLAAPTTALEFNDTVYYNIAYGRPDASPAEIEEAARLARIHDFIMGLPDGYQTRVGERGLKLSGGEKQRISIARAILRDPAILILDEAMAGLDAESESLVREALANLMRGRTTFVITHDLYTIQHADRILVLTDSRLVAQGTHEQLMAQVRTMLSHHPEDKVCVFACNWCSYAGADMAGISKLQYPASSHLIRTMCSG</sequence>
<keyword evidence="2" id="KW-0560">Oxidoreductase</keyword>
<dbReference type="SUPFAM" id="SSF52540">
    <property type="entry name" value="P-loop containing nucleoside triphosphate hydrolases"/>
    <property type="match status" value="1"/>
</dbReference>
<evidence type="ECO:0000259" key="5">
    <source>
        <dbReference type="PROSITE" id="PS50893"/>
    </source>
</evidence>
<comment type="caution">
    <text evidence="6">The sequence shown here is derived from an EMBL/GenBank/DDBJ whole genome shotgun (WGS) entry which is preliminary data.</text>
</comment>
<evidence type="ECO:0000256" key="4">
    <source>
        <dbReference type="ARBA" id="ARBA00023014"/>
    </source>
</evidence>
<dbReference type="Pfam" id="PF02662">
    <property type="entry name" value="FlpD"/>
    <property type="match status" value="1"/>
</dbReference>
<dbReference type="InterPro" id="IPR027417">
    <property type="entry name" value="P-loop_NTPase"/>
</dbReference>
<dbReference type="GO" id="GO:0016020">
    <property type="term" value="C:membrane"/>
    <property type="evidence" value="ECO:0007669"/>
    <property type="project" value="TreeGrafter"/>
</dbReference>
<feature type="domain" description="ABC transporter" evidence="5">
    <location>
        <begin position="2"/>
        <end position="176"/>
    </location>
</feature>
<protein>
    <recommendedName>
        <fullName evidence="5">ABC transporter domain-containing protein</fullName>
    </recommendedName>
</protein>
<evidence type="ECO:0000256" key="2">
    <source>
        <dbReference type="ARBA" id="ARBA00023002"/>
    </source>
</evidence>
<dbReference type="GO" id="GO:0016887">
    <property type="term" value="F:ATP hydrolysis activity"/>
    <property type="evidence" value="ECO:0007669"/>
    <property type="project" value="InterPro"/>
</dbReference>
<dbReference type="PROSITE" id="PS00211">
    <property type="entry name" value="ABC_TRANSPORTER_1"/>
    <property type="match status" value="1"/>
</dbReference>
<evidence type="ECO:0000256" key="3">
    <source>
        <dbReference type="ARBA" id="ARBA00023004"/>
    </source>
</evidence>
<dbReference type="InterPro" id="IPR039421">
    <property type="entry name" value="Type_1_exporter"/>
</dbReference>
<dbReference type="GO" id="GO:0042626">
    <property type="term" value="F:ATPase-coupled transmembrane transporter activity"/>
    <property type="evidence" value="ECO:0007669"/>
    <property type="project" value="TreeGrafter"/>
</dbReference>
<dbReference type="PROSITE" id="PS50893">
    <property type="entry name" value="ABC_TRANSPORTER_2"/>
    <property type="match status" value="1"/>
</dbReference>
<dbReference type="EMBL" id="LAZR01067456">
    <property type="protein sequence ID" value="KKK51557.1"/>
    <property type="molecule type" value="Genomic_DNA"/>
</dbReference>
<evidence type="ECO:0000313" key="6">
    <source>
        <dbReference type="EMBL" id="KKK51557.1"/>
    </source>
</evidence>
<dbReference type="PANTHER" id="PTHR24221">
    <property type="entry name" value="ATP-BINDING CASSETTE SUB-FAMILY B"/>
    <property type="match status" value="1"/>
</dbReference>